<evidence type="ECO:0000259" key="3">
    <source>
        <dbReference type="PROSITE" id="PS50158"/>
    </source>
</evidence>
<accession>T1EUS3</accession>
<protein>
    <recommendedName>
        <fullName evidence="3">CCHC-type domain-containing protein</fullName>
    </recommendedName>
</protein>
<feature type="region of interest" description="Disordered" evidence="2">
    <location>
        <begin position="37"/>
        <end position="56"/>
    </location>
</feature>
<keyword evidence="1" id="KW-0862">Zinc</keyword>
<reference evidence="4 6" key="2">
    <citation type="journal article" date="2013" name="Nature">
        <title>Insights into bilaterian evolution from three spiralian genomes.</title>
        <authorList>
            <person name="Simakov O."/>
            <person name="Marletaz F."/>
            <person name="Cho S.J."/>
            <person name="Edsinger-Gonzales E."/>
            <person name="Havlak P."/>
            <person name="Hellsten U."/>
            <person name="Kuo D.H."/>
            <person name="Larsson T."/>
            <person name="Lv J."/>
            <person name="Arendt D."/>
            <person name="Savage R."/>
            <person name="Osoegawa K."/>
            <person name="de Jong P."/>
            <person name="Grimwood J."/>
            <person name="Chapman J.A."/>
            <person name="Shapiro H."/>
            <person name="Aerts A."/>
            <person name="Otillar R.P."/>
            <person name="Terry A.Y."/>
            <person name="Boore J.L."/>
            <person name="Grigoriev I.V."/>
            <person name="Lindberg D.R."/>
            <person name="Seaver E.C."/>
            <person name="Weisblat D.A."/>
            <person name="Putnam N.H."/>
            <person name="Rokhsar D.S."/>
        </authorList>
    </citation>
    <scope>NUCLEOTIDE SEQUENCE</scope>
</reference>
<dbReference type="RefSeq" id="XP_009027330.1">
    <property type="nucleotide sequence ID" value="XM_009029082.1"/>
</dbReference>
<evidence type="ECO:0000256" key="2">
    <source>
        <dbReference type="SAM" id="MobiDB-lite"/>
    </source>
</evidence>
<dbReference type="GeneID" id="20200323"/>
<evidence type="ECO:0000313" key="4">
    <source>
        <dbReference type="EMBL" id="ESN94222.1"/>
    </source>
</evidence>
<dbReference type="GO" id="GO:0008270">
    <property type="term" value="F:zinc ion binding"/>
    <property type="evidence" value="ECO:0007669"/>
    <property type="project" value="UniProtKB-KW"/>
</dbReference>
<dbReference type="PROSITE" id="PS50158">
    <property type="entry name" value="ZF_CCHC"/>
    <property type="match status" value="1"/>
</dbReference>
<sequence>MAHNLRSKDKGMKEGVEEITLDPVQATQIRIMMEAAEKDERRREQAAERAERRAEEADIQLRSQNINAQQGDHTASIIRRISPMLGMCPMDPREIAAYFQRIEGIFDSYRVSEELRADLLLANLETKMKTVLNEIKTDDYLNYEVIKQQIIRYCRFCPMKLRYEFFLARKAHDETYPAFASRLHQNLRFYLQSRKVETLDQALSLLVVDRMKELLPKNLLELALAQEGEEWLTHERLANVVEIYEANMNMRLSSNVAPGYKPLQTAVRPGTDPKWLNKEVVKGSISKVGCYHCGSRGHLAKFCTQKTNHNPIKKLMKCQVTAMSQATKELQKPSITPGTIQAEKYFKRPFVQVKIQAGPTCAALVDSGAEVCGISPDLCHKLNIPRGVRLRIKGWNGPTTEVDGAWVMMAYNPKEGESIAPAVRVWCAVVPNASKQLIITPKLGNECTLTFYNPDSLQIPCQERCGRSDRRDSVDAAKRRVSENDDKCNDESIVRSHEVNKAGTHTVHNNNSNNNKSNVGRYEVAHNSSNDHSNASGKLISNNSGSESTSHNGNDSNSSDDNIGSKGTHNNNGDNTKINVRLEVAYNNYDINNGKIDGSSMLDKVGNELVNENNNCKIDGSGIVDIVDDHEVDEEKDDEVSGINNCNLNASSVDGDEDHDVDGEEDEKMECNVGNVDQADDAGNVGKSDEADKVDGVGDVVRSGEARVGSDDGRLVDDEEADVHDNDGG</sequence>
<dbReference type="Pfam" id="PF00098">
    <property type="entry name" value="zf-CCHC"/>
    <property type="match status" value="1"/>
</dbReference>
<keyword evidence="1" id="KW-0863">Zinc-finger</keyword>
<dbReference type="HOGENOM" id="CLU_022908_0_0_1"/>
<dbReference type="CDD" id="cd00303">
    <property type="entry name" value="retropepsin_like"/>
    <property type="match status" value="1"/>
</dbReference>
<dbReference type="EMBL" id="KB097571">
    <property type="protein sequence ID" value="ESN94222.1"/>
    <property type="molecule type" value="Genomic_DNA"/>
</dbReference>
<dbReference type="PANTHER" id="PTHR46888">
    <property type="entry name" value="ZINC KNUCKLE DOMAINCONTAINING PROTEIN-RELATED"/>
    <property type="match status" value="1"/>
</dbReference>
<reference evidence="6" key="1">
    <citation type="submission" date="2012-12" db="EMBL/GenBank/DDBJ databases">
        <authorList>
            <person name="Hellsten U."/>
            <person name="Grimwood J."/>
            <person name="Chapman J.A."/>
            <person name="Shapiro H."/>
            <person name="Aerts A."/>
            <person name="Otillar R.P."/>
            <person name="Terry A.Y."/>
            <person name="Boore J.L."/>
            <person name="Simakov O."/>
            <person name="Marletaz F."/>
            <person name="Cho S.-J."/>
            <person name="Edsinger-Gonzales E."/>
            <person name="Havlak P."/>
            <person name="Kuo D.-H."/>
            <person name="Larsson T."/>
            <person name="Lv J."/>
            <person name="Arendt D."/>
            <person name="Savage R."/>
            <person name="Osoegawa K."/>
            <person name="de Jong P."/>
            <person name="Lindberg D.R."/>
            <person name="Seaver E.C."/>
            <person name="Weisblat D.A."/>
            <person name="Putnam N.H."/>
            <person name="Grigoriev I.V."/>
            <person name="Rokhsar D.S."/>
        </authorList>
    </citation>
    <scope>NUCLEOTIDE SEQUENCE</scope>
</reference>
<reference evidence="5" key="3">
    <citation type="submission" date="2015-06" db="UniProtKB">
        <authorList>
            <consortium name="EnsemblMetazoa"/>
        </authorList>
    </citation>
    <scope>IDENTIFICATION</scope>
</reference>
<dbReference type="AlphaFoldDB" id="T1EUS3"/>
<name>T1EUS3_HELRO</name>
<gene>
    <name evidence="5" type="primary">20200323</name>
    <name evidence="4" type="ORF">HELRODRAFT_164021</name>
</gene>
<dbReference type="KEGG" id="hro:HELRODRAFT_164021"/>
<feature type="region of interest" description="Disordered" evidence="2">
    <location>
        <begin position="645"/>
        <end position="729"/>
    </location>
</feature>
<dbReference type="EnsemblMetazoa" id="HelroT164021">
    <property type="protein sequence ID" value="HelroP164021"/>
    <property type="gene ID" value="HelroG164021"/>
</dbReference>
<dbReference type="EMBL" id="AMQM01001516">
    <property type="status" value="NOT_ANNOTATED_CDS"/>
    <property type="molecule type" value="Genomic_DNA"/>
</dbReference>
<dbReference type="CTD" id="20200323"/>
<feature type="compositionally biased region" description="Basic and acidic residues" evidence="2">
    <location>
        <begin position="687"/>
        <end position="716"/>
    </location>
</feature>
<evidence type="ECO:0000313" key="5">
    <source>
        <dbReference type="EnsemblMetazoa" id="HelroP164021"/>
    </source>
</evidence>
<dbReference type="Proteomes" id="UP000015101">
    <property type="component" value="Unassembled WGS sequence"/>
</dbReference>
<evidence type="ECO:0000313" key="6">
    <source>
        <dbReference type="Proteomes" id="UP000015101"/>
    </source>
</evidence>
<feature type="compositionally biased region" description="Polar residues" evidence="2">
    <location>
        <begin position="539"/>
        <end position="553"/>
    </location>
</feature>
<dbReference type="SMART" id="SM00343">
    <property type="entry name" value="ZnF_C2HC"/>
    <property type="match status" value="1"/>
</dbReference>
<organism evidence="5 6">
    <name type="scientific">Helobdella robusta</name>
    <name type="common">Californian leech</name>
    <dbReference type="NCBI Taxonomy" id="6412"/>
    <lineage>
        <taxon>Eukaryota</taxon>
        <taxon>Metazoa</taxon>
        <taxon>Spiralia</taxon>
        <taxon>Lophotrochozoa</taxon>
        <taxon>Annelida</taxon>
        <taxon>Clitellata</taxon>
        <taxon>Hirudinea</taxon>
        <taxon>Rhynchobdellida</taxon>
        <taxon>Glossiphoniidae</taxon>
        <taxon>Helobdella</taxon>
    </lineage>
</organism>
<keyword evidence="1" id="KW-0479">Metal-binding</keyword>
<feature type="region of interest" description="Disordered" evidence="2">
    <location>
        <begin position="468"/>
        <end position="576"/>
    </location>
</feature>
<feature type="compositionally biased region" description="Acidic residues" evidence="2">
    <location>
        <begin position="654"/>
        <end position="668"/>
    </location>
</feature>
<keyword evidence="6" id="KW-1185">Reference proteome</keyword>
<dbReference type="InParanoid" id="T1EUS3"/>
<dbReference type="PANTHER" id="PTHR46888:SF1">
    <property type="entry name" value="RIBONUCLEASE H"/>
    <property type="match status" value="1"/>
</dbReference>
<feature type="compositionally biased region" description="Low complexity" evidence="2">
    <location>
        <begin position="525"/>
        <end position="536"/>
    </location>
</feature>
<dbReference type="GO" id="GO:0003676">
    <property type="term" value="F:nucleic acid binding"/>
    <property type="evidence" value="ECO:0007669"/>
    <property type="project" value="InterPro"/>
</dbReference>
<evidence type="ECO:0000256" key="1">
    <source>
        <dbReference type="PROSITE-ProRule" id="PRU00047"/>
    </source>
</evidence>
<dbReference type="InterPro" id="IPR001878">
    <property type="entry name" value="Znf_CCHC"/>
</dbReference>
<feature type="compositionally biased region" description="Polar residues" evidence="2">
    <location>
        <begin position="565"/>
        <end position="576"/>
    </location>
</feature>
<feature type="domain" description="CCHC-type" evidence="3">
    <location>
        <begin position="290"/>
        <end position="305"/>
    </location>
</feature>
<proteinExistence type="predicted"/>
<feature type="compositionally biased region" description="Low complexity" evidence="2">
    <location>
        <begin position="509"/>
        <end position="518"/>
    </location>
</feature>
<feature type="compositionally biased region" description="Basic and acidic residues" evidence="2">
    <location>
        <begin position="468"/>
        <end position="500"/>
    </location>
</feature>